<dbReference type="InterPro" id="IPR013106">
    <property type="entry name" value="Ig_V-set"/>
</dbReference>
<evidence type="ECO:0000256" key="4">
    <source>
        <dbReference type="SAM" id="Phobius"/>
    </source>
</evidence>
<keyword evidence="3" id="KW-1015">Disulfide bond</keyword>
<dbReference type="FunFam" id="2.60.40.10:FF:000437">
    <property type="entry name" value="Beat-IIIc, isoform A"/>
    <property type="match status" value="1"/>
</dbReference>
<organism evidence="7">
    <name type="scientific">Culicoides sonorensis</name>
    <name type="common">Biting midge</name>
    <dbReference type="NCBI Taxonomy" id="179676"/>
    <lineage>
        <taxon>Eukaryota</taxon>
        <taxon>Metazoa</taxon>
        <taxon>Ecdysozoa</taxon>
        <taxon>Arthropoda</taxon>
        <taxon>Hexapoda</taxon>
        <taxon>Insecta</taxon>
        <taxon>Pterygota</taxon>
        <taxon>Neoptera</taxon>
        <taxon>Endopterygota</taxon>
        <taxon>Diptera</taxon>
        <taxon>Nematocera</taxon>
        <taxon>Chironomoidea</taxon>
        <taxon>Ceratopogonidae</taxon>
        <taxon>Ceratopogoninae</taxon>
        <taxon>Culicoides</taxon>
        <taxon>Monoculicoides</taxon>
    </lineage>
</organism>
<keyword evidence="1 4" id="KW-0812">Transmembrane</keyword>
<dbReference type="VEuPathDB" id="VectorBase:CSON011055"/>
<gene>
    <name evidence="7" type="primary">CSON011055</name>
</gene>
<dbReference type="InterPro" id="IPR013783">
    <property type="entry name" value="Ig-like_fold"/>
</dbReference>
<dbReference type="SUPFAM" id="SSF48726">
    <property type="entry name" value="Immunoglobulin"/>
    <property type="match status" value="1"/>
</dbReference>
<feature type="domain" description="Ig-like" evidence="5">
    <location>
        <begin position="47"/>
        <end position="123"/>
    </location>
</feature>
<evidence type="ECO:0000256" key="2">
    <source>
        <dbReference type="ARBA" id="ARBA00022989"/>
    </source>
</evidence>
<name>A0A336M3G1_CULSO</name>
<dbReference type="OMA" id="CQYDLEK"/>
<reference evidence="6" key="1">
    <citation type="submission" date="2018-04" db="EMBL/GenBank/DDBJ databases">
        <authorList>
            <person name="Go L.Y."/>
            <person name="Mitchell J.A."/>
        </authorList>
    </citation>
    <scope>NUCLEOTIDE SEQUENCE</scope>
    <source>
        <tissue evidence="6">Whole organism</tissue>
    </source>
</reference>
<accession>A0A336M3G1</accession>
<dbReference type="Gene3D" id="2.60.40.10">
    <property type="entry name" value="Immunoglobulins"/>
    <property type="match status" value="2"/>
</dbReference>
<evidence type="ECO:0000313" key="7">
    <source>
        <dbReference type="EMBL" id="SSX24620.1"/>
    </source>
</evidence>
<keyword evidence="2 4" id="KW-1133">Transmembrane helix</keyword>
<feature type="transmembrane region" description="Helical" evidence="4">
    <location>
        <begin position="12"/>
        <end position="32"/>
    </location>
</feature>
<feature type="domain" description="Ig-like" evidence="5">
    <location>
        <begin position="148"/>
        <end position="239"/>
    </location>
</feature>
<keyword evidence="4" id="KW-0472">Membrane</keyword>
<dbReference type="PROSITE" id="PS50835">
    <property type="entry name" value="IG_LIKE"/>
    <property type="match status" value="2"/>
</dbReference>
<dbReference type="PANTHER" id="PTHR21261">
    <property type="entry name" value="BEAT PROTEIN"/>
    <property type="match status" value="1"/>
</dbReference>
<evidence type="ECO:0000313" key="6">
    <source>
        <dbReference type="EMBL" id="SSX04255.1"/>
    </source>
</evidence>
<dbReference type="Pfam" id="PF07686">
    <property type="entry name" value="V-set"/>
    <property type="match status" value="1"/>
</dbReference>
<dbReference type="InterPro" id="IPR013162">
    <property type="entry name" value="CD80_C2-set"/>
</dbReference>
<sequence>MTKKRKFVHGWLNIVSLYCIIFVLQFVSVIGLQGLKIFVPEAVIVHSNVTLACQYDLEKASLYSVKWYFESEEFYRYIPTETPPGRIFYVPGILVEPDRSDSTSVTLKDVTRDVSGVYQCEVSEDAPLFHTDIRQAKMQVVELPDTNPAVTLVKRFLNPSETLRAYCTVGTSYPTANITWYINGRRVYKTPHQRISYQIYENKGITSGLEVFPLSQILQDVFQSTTSYQSNFDVMCEVSIFHIYNKNAIERVYFGDPSASVSPNLLNWEDATHPLRNGNSNQIIVANILSYVILIQIFQIIWSRTREISFL</sequence>
<protein>
    <submittedName>
        <fullName evidence="7">CSON011055 protein</fullName>
    </submittedName>
</protein>
<dbReference type="EMBL" id="UFQT01000469">
    <property type="protein sequence ID" value="SSX24620.1"/>
    <property type="molecule type" value="Genomic_DNA"/>
</dbReference>
<dbReference type="EMBL" id="UFQS01000469">
    <property type="protein sequence ID" value="SSX04255.1"/>
    <property type="molecule type" value="Genomic_DNA"/>
</dbReference>
<reference evidence="7" key="2">
    <citation type="submission" date="2018-07" db="EMBL/GenBank/DDBJ databases">
        <authorList>
            <person name="Quirk P.G."/>
            <person name="Krulwich T.A."/>
        </authorList>
    </citation>
    <scope>NUCLEOTIDE SEQUENCE</scope>
</reference>
<dbReference type="Pfam" id="PF08205">
    <property type="entry name" value="C2-set_2"/>
    <property type="match status" value="1"/>
</dbReference>
<dbReference type="InterPro" id="IPR036179">
    <property type="entry name" value="Ig-like_dom_sf"/>
</dbReference>
<dbReference type="InterPro" id="IPR007110">
    <property type="entry name" value="Ig-like_dom"/>
</dbReference>
<evidence type="ECO:0000259" key="5">
    <source>
        <dbReference type="PROSITE" id="PS50835"/>
    </source>
</evidence>
<dbReference type="AlphaFoldDB" id="A0A336M3G1"/>
<proteinExistence type="predicted"/>
<evidence type="ECO:0000256" key="1">
    <source>
        <dbReference type="ARBA" id="ARBA00022692"/>
    </source>
</evidence>
<dbReference type="PANTHER" id="PTHR21261:SF17">
    <property type="entry name" value="BEAT VI"/>
    <property type="match status" value="1"/>
</dbReference>
<evidence type="ECO:0000256" key="3">
    <source>
        <dbReference type="ARBA" id="ARBA00023157"/>
    </source>
</evidence>